<dbReference type="Pfam" id="PF00378">
    <property type="entry name" value="ECH_1"/>
    <property type="match status" value="1"/>
</dbReference>
<protein>
    <submittedName>
        <fullName evidence="2">Enoyl-CoA hydratase</fullName>
    </submittedName>
</protein>
<evidence type="ECO:0000313" key="2">
    <source>
        <dbReference type="EMBL" id="BBO74498.1"/>
    </source>
</evidence>
<dbReference type="SUPFAM" id="SSF52096">
    <property type="entry name" value="ClpP/crotonase"/>
    <property type="match status" value="1"/>
</dbReference>
<sequence length="261" mass="29410">MDYQTIRIERSGHVQTLYLDQPEVLNILTDEMREELLHFFLQAETDPDLRVLVVTGSGRAFSAGIDLNVLKERYETFTREGSQDASHRLRLPRTLMTFSKPILVAINGTAVGFGATMPLICDIRIASTKARFSFAFARLGVTPEFCSSYFLPRLIGSGKAAELVFRARMIDADEALSLGLVNRVVPPEKLLDEAQSMAEEIARMPAWALQMSKRLLRHGSQSTMQQTLEYESAAFQQSCQTQEHYAAVCQMLDEIKAKKKR</sequence>
<dbReference type="PANTHER" id="PTHR43684:SF4">
    <property type="entry name" value="ENOYL-COA HYDRATASE_ISOMERASE FAMILY PROTEIN (AFU_ORTHOLOGUE AFUA_1G01890)"/>
    <property type="match status" value="1"/>
</dbReference>
<dbReference type="GO" id="GO:0003824">
    <property type="term" value="F:catalytic activity"/>
    <property type="evidence" value="ECO:0007669"/>
    <property type="project" value="UniProtKB-ARBA"/>
</dbReference>
<dbReference type="PANTHER" id="PTHR43684">
    <property type="match status" value="1"/>
</dbReference>
<evidence type="ECO:0000256" key="1">
    <source>
        <dbReference type="ARBA" id="ARBA00005254"/>
    </source>
</evidence>
<organism evidence="2 3">
    <name type="scientific">Desulfosarcina widdelii</name>
    <dbReference type="NCBI Taxonomy" id="947919"/>
    <lineage>
        <taxon>Bacteria</taxon>
        <taxon>Pseudomonadati</taxon>
        <taxon>Thermodesulfobacteriota</taxon>
        <taxon>Desulfobacteria</taxon>
        <taxon>Desulfobacterales</taxon>
        <taxon>Desulfosarcinaceae</taxon>
        <taxon>Desulfosarcina</taxon>
    </lineage>
</organism>
<gene>
    <name evidence="2" type="ORF">DSCW_19150</name>
</gene>
<dbReference type="InterPro" id="IPR029045">
    <property type="entry name" value="ClpP/crotonase-like_dom_sf"/>
</dbReference>
<keyword evidence="3" id="KW-1185">Reference proteome</keyword>
<evidence type="ECO:0000313" key="3">
    <source>
        <dbReference type="Proteomes" id="UP000427769"/>
    </source>
</evidence>
<dbReference type="Proteomes" id="UP000427769">
    <property type="component" value="Chromosome"/>
</dbReference>
<dbReference type="OrthoDB" id="5365311at2"/>
<dbReference type="CDD" id="cd06558">
    <property type="entry name" value="crotonase-like"/>
    <property type="match status" value="1"/>
</dbReference>
<name>A0A5K7Z0S2_9BACT</name>
<dbReference type="InterPro" id="IPR001753">
    <property type="entry name" value="Enoyl-CoA_hydra/iso"/>
</dbReference>
<comment type="similarity">
    <text evidence="1">Belongs to the enoyl-CoA hydratase/isomerase family.</text>
</comment>
<dbReference type="RefSeq" id="WP_155303525.1">
    <property type="nucleotide sequence ID" value="NZ_AP021875.1"/>
</dbReference>
<proteinExistence type="inferred from homology"/>
<dbReference type="KEGG" id="dwd:DSCW_19150"/>
<reference evidence="2 3" key="1">
    <citation type="submission" date="2019-11" db="EMBL/GenBank/DDBJ databases">
        <title>Comparative genomics of hydrocarbon-degrading Desulfosarcina strains.</title>
        <authorList>
            <person name="Watanabe M."/>
            <person name="Kojima H."/>
            <person name="Fukui M."/>
        </authorList>
    </citation>
    <scope>NUCLEOTIDE SEQUENCE [LARGE SCALE GENOMIC DNA]</scope>
    <source>
        <strain evidence="2 3">PP31</strain>
    </source>
</reference>
<dbReference type="Gene3D" id="3.90.226.10">
    <property type="entry name" value="2-enoyl-CoA Hydratase, Chain A, domain 1"/>
    <property type="match status" value="1"/>
</dbReference>
<dbReference type="InterPro" id="IPR051053">
    <property type="entry name" value="ECH/Chromodomain_protein"/>
</dbReference>
<dbReference type="AlphaFoldDB" id="A0A5K7Z0S2"/>
<dbReference type="EMBL" id="AP021875">
    <property type="protein sequence ID" value="BBO74498.1"/>
    <property type="molecule type" value="Genomic_DNA"/>
</dbReference>
<accession>A0A5K7Z0S2</accession>